<dbReference type="AlphaFoldDB" id="A0A916JKB2"/>
<dbReference type="InterPro" id="IPR016155">
    <property type="entry name" value="Mopterin_synth/thiamin_S_b"/>
</dbReference>
<dbReference type="CDD" id="cd00754">
    <property type="entry name" value="Ubl_MoaD"/>
    <property type="match status" value="1"/>
</dbReference>
<dbReference type="EMBL" id="OU015584">
    <property type="protein sequence ID" value="CAG5078017.1"/>
    <property type="molecule type" value="Genomic_DNA"/>
</dbReference>
<gene>
    <name evidence="9" type="primary">mobA</name>
    <name evidence="9" type="ORF">CRYO30217_00545</name>
</gene>
<keyword evidence="7" id="KW-0501">Molybdenum cofactor biosynthesis</keyword>
<evidence type="ECO:0000313" key="9">
    <source>
        <dbReference type="EMBL" id="CAG5078017.1"/>
    </source>
</evidence>
<dbReference type="EC" id="2.7.7.77" evidence="9"/>
<dbReference type="GO" id="GO:0005525">
    <property type="term" value="F:GTP binding"/>
    <property type="evidence" value="ECO:0007669"/>
    <property type="project" value="UniProtKB-KW"/>
</dbReference>
<evidence type="ECO:0000256" key="3">
    <source>
        <dbReference type="ARBA" id="ARBA00022723"/>
    </source>
</evidence>
<organism evidence="9 10">
    <name type="scientific">Parvicella tangerina</name>
    <dbReference type="NCBI Taxonomy" id="2829795"/>
    <lineage>
        <taxon>Bacteria</taxon>
        <taxon>Pseudomonadati</taxon>
        <taxon>Bacteroidota</taxon>
        <taxon>Flavobacteriia</taxon>
        <taxon>Flavobacteriales</taxon>
        <taxon>Parvicellaceae</taxon>
        <taxon>Parvicella</taxon>
    </lineage>
</organism>
<dbReference type="PANTHER" id="PTHR19136">
    <property type="entry name" value="MOLYBDENUM COFACTOR GUANYLYLTRANSFERASE"/>
    <property type="match status" value="1"/>
</dbReference>
<proteinExistence type="predicted"/>
<dbReference type="InterPro" id="IPR029044">
    <property type="entry name" value="Nucleotide-diphossugar_trans"/>
</dbReference>
<dbReference type="CDD" id="cd02503">
    <property type="entry name" value="MobA"/>
    <property type="match status" value="1"/>
</dbReference>
<evidence type="ECO:0000256" key="4">
    <source>
        <dbReference type="ARBA" id="ARBA00022741"/>
    </source>
</evidence>
<dbReference type="InterPro" id="IPR025877">
    <property type="entry name" value="MobA-like_NTP_Trfase"/>
</dbReference>
<dbReference type="Proteomes" id="UP000683507">
    <property type="component" value="Chromosome"/>
</dbReference>
<dbReference type="Pfam" id="PF12804">
    <property type="entry name" value="NTP_transf_3"/>
    <property type="match status" value="1"/>
</dbReference>
<keyword evidence="2 9" id="KW-0808">Transferase</keyword>
<feature type="domain" description="MobA-like NTP transferase" evidence="8">
    <location>
        <begin position="1"/>
        <end position="127"/>
    </location>
</feature>
<dbReference type="Gene3D" id="3.10.20.30">
    <property type="match status" value="1"/>
</dbReference>
<dbReference type="KEGG" id="ptan:CRYO30217_00545"/>
<keyword evidence="5" id="KW-0460">Magnesium</keyword>
<sequence>MGTDKSQLFFKGEKLVTKMIRLSQKVSDDVFIAGAQSHQKSPCYPDESPDKGPLSGIRTALSQAKYDWVLILACDMLFFNESIVNWLTNEFNSLSKEKIVFAANERNHYLIGFYHRSVLVDVKKALHSDDLSVGQLLMDGNFRKLNIPKSLESFIANINSPKDLDTFGFMKVKIIAFGQIEEILGKKELEWMTESSDLNEFKNELFEAFPELNTISFRFALNESLVDNANLSMNDTIALLPPFAGG</sequence>
<dbReference type="GO" id="GO:0046872">
    <property type="term" value="F:metal ion binding"/>
    <property type="evidence" value="ECO:0007669"/>
    <property type="project" value="UniProtKB-KW"/>
</dbReference>
<dbReference type="GO" id="GO:0061603">
    <property type="term" value="F:molybdenum cofactor guanylyltransferase activity"/>
    <property type="evidence" value="ECO:0007669"/>
    <property type="project" value="UniProtKB-EC"/>
</dbReference>
<evidence type="ECO:0000256" key="6">
    <source>
        <dbReference type="ARBA" id="ARBA00023134"/>
    </source>
</evidence>
<dbReference type="SUPFAM" id="SSF54285">
    <property type="entry name" value="MoaD/ThiS"/>
    <property type="match status" value="1"/>
</dbReference>
<name>A0A916JKB2_9FLAO</name>
<evidence type="ECO:0000256" key="1">
    <source>
        <dbReference type="ARBA" id="ARBA00022490"/>
    </source>
</evidence>
<keyword evidence="6" id="KW-0342">GTP-binding</keyword>
<evidence type="ECO:0000313" key="10">
    <source>
        <dbReference type="Proteomes" id="UP000683507"/>
    </source>
</evidence>
<protein>
    <submittedName>
        <fullName evidence="9">Molybdenum cofactor guanylyltransferase</fullName>
        <ecNumber evidence="9">2.7.7.77</ecNumber>
    </submittedName>
</protein>
<evidence type="ECO:0000256" key="7">
    <source>
        <dbReference type="ARBA" id="ARBA00023150"/>
    </source>
</evidence>
<evidence type="ECO:0000259" key="8">
    <source>
        <dbReference type="Pfam" id="PF12804"/>
    </source>
</evidence>
<keyword evidence="4" id="KW-0547">Nucleotide-binding</keyword>
<dbReference type="InterPro" id="IPR003749">
    <property type="entry name" value="ThiS/MoaD-like"/>
</dbReference>
<evidence type="ECO:0000256" key="2">
    <source>
        <dbReference type="ARBA" id="ARBA00022679"/>
    </source>
</evidence>
<dbReference type="InterPro" id="IPR012675">
    <property type="entry name" value="Beta-grasp_dom_sf"/>
</dbReference>
<reference evidence="9" key="1">
    <citation type="submission" date="2021-04" db="EMBL/GenBank/DDBJ databases">
        <authorList>
            <person name="Rodrigo-Torres L."/>
            <person name="Arahal R. D."/>
            <person name="Lucena T."/>
        </authorList>
    </citation>
    <scope>NUCLEOTIDE SEQUENCE</scope>
    <source>
        <strain evidence="9">AS29M-1</strain>
    </source>
</reference>
<dbReference type="InterPro" id="IPR013482">
    <property type="entry name" value="Molybde_CF_guanTrfase"/>
</dbReference>
<keyword evidence="3" id="KW-0479">Metal-binding</keyword>
<accession>A0A916JKB2</accession>
<dbReference type="Pfam" id="PF02597">
    <property type="entry name" value="ThiS"/>
    <property type="match status" value="1"/>
</dbReference>
<keyword evidence="1" id="KW-0963">Cytoplasm</keyword>
<keyword evidence="10" id="KW-1185">Reference proteome</keyword>
<keyword evidence="9" id="KW-0548">Nucleotidyltransferase</keyword>
<dbReference type="GO" id="GO:0006777">
    <property type="term" value="P:Mo-molybdopterin cofactor biosynthetic process"/>
    <property type="evidence" value="ECO:0007669"/>
    <property type="project" value="UniProtKB-KW"/>
</dbReference>
<dbReference type="Gene3D" id="3.90.550.10">
    <property type="entry name" value="Spore Coat Polysaccharide Biosynthesis Protein SpsA, Chain A"/>
    <property type="match status" value="1"/>
</dbReference>
<evidence type="ECO:0000256" key="5">
    <source>
        <dbReference type="ARBA" id="ARBA00022842"/>
    </source>
</evidence>
<dbReference type="PANTHER" id="PTHR19136:SF81">
    <property type="entry name" value="MOLYBDENUM COFACTOR GUANYLYLTRANSFERASE"/>
    <property type="match status" value="1"/>
</dbReference>
<dbReference type="SUPFAM" id="SSF53448">
    <property type="entry name" value="Nucleotide-diphospho-sugar transferases"/>
    <property type="match status" value="1"/>
</dbReference>